<dbReference type="InterPro" id="IPR028889">
    <property type="entry name" value="USP"/>
</dbReference>
<feature type="domain" description="USP" evidence="2">
    <location>
        <begin position="2075"/>
        <end position="2401"/>
    </location>
</feature>
<feature type="region of interest" description="Disordered" evidence="1">
    <location>
        <begin position="72"/>
        <end position="146"/>
    </location>
</feature>
<dbReference type="PANTHER" id="PTHR24006">
    <property type="entry name" value="UBIQUITIN CARBOXYL-TERMINAL HYDROLASE"/>
    <property type="match status" value="1"/>
</dbReference>
<organism evidence="3 4">
    <name type="scientific">Seiridium unicorne</name>
    <dbReference type="NCBI Taxonomy" id="138068"/>
    <lineage>
        <taxon>Eukaryota</taxon>
        <taxon>Fungi</taxon>
        <taxon>Dikarya</taxon>
        <taxon>Ascomycota</taxon>
        <taxon>Pezizomycotina</taxon>
        <taxon>Sordariomycetes</taxon>
        <taxon>Xylariomycetidae</taxon>
        <taxon>Amphisphaeriales</taxon>
        <taxon>Sporocadaceae</taxon>
        <taxon>Seiridium</taxon>
    </lineage>
</organism>
<evidence type="ECO:0000313" key="3">
    <source>
        <dbReference type="EMBL" id="KAK9418754.1"/>
    </source>
</evidence>
<feature type="compositionally biased region" description="Acidic residues" evidence="1">
    <location>
        <begin position="90"/>
        <end position="108"/>
    </location>
</feature>
<dbReference type="InterPro" id="IPR021905">
    <property type="entry name" value="DUF3517"/>
</dbReference>
<evidence type="ECO:0000256" key="1">
    <source>
        <dbReference type="SAM" id="MobiDB-lite"/>
    </source>
</evidence>
<dbReference type="InterPro" id="IPR018200">
    <property type="entry name" value="USP_CS"/>
</dbReference>
<dbReference type="EMBL" id="JARVKF010000353">
    <property type="protein sequence ID" value="KAK9418754.1"/>
    <property type="molecule type" value="Genomic_DNA"/>
</dbReference>
<gene>
    <name evidence="3" type="ORF">SUNI508_07774</name>
</gene>
<reference evidence="3 4" key="1">
    <citation type="journal article" date="2024" name="J. Plant Pathol.">
        <title>Sequence and assembly of the genome of Seiridium unicorne, isolate CBS 538.82, causal agent of cypress canker disease.</title>
        <authorList>
            <person name="Scali E."/>
            <person name="Rocca G.D."/>
            <person name="Danti R."/>
            <person name="Garbelotto M."/>
            <person name="Barberini S."/>
            <person name="Baroncelli R."/>
            <person name="Emiliani G."/>
        </authorList>
    </citation>
    <scope>NUCLEOTIDE SEQUENCE [LARGE SCALE GENOMIC DNA]</scope>
    <source>
        <strain evidence="3 4">BM-138-508</strain>
    </source>
</reference>
<dbReference type="Gene3D" id="3.90.70.10">
    <property type="entry name" value="Cysteine proteinases"/>
    <property type="match status" value="1"/>
</dbReference>
<dbReference type="InterPro" id="IPR001394">
    <property type="entry name" value="Peptidase_C19_UCH"/>
</dbReference>
<dbReference type="PROSITE" id="PS50235">
    <property type="entry name" value="USP_3"/>
    <property type="match status" value="1"/>
</dbReference>
<dbReference type="InterPro" id="IPR011333">
    <property type="entry name" value="SKP1/BTB/POZ_sf"/>
</dbReference>
<dbReference type="PANTHER" id="PTHR24006:SF827">
    <property type="entry name" value="UBIQUITIN CARBOXYL-TERMINAL HYDROLASE 34"/>
    <property type="match status" value="1"/>
</dbReference>
<feature type="region of interest" description="Disordered" evidence="1">
    <location>
        <begin position="2981"/>
        <end position="3000"/>
    </location>
</feature>
<dbReference type="SUPFAM" id="SSF54001">
    <property type="entry name" value="Cysteine proteinases"/>
    <property type="match status" value="1"/>
</dbReference>
<dbReference type="Pfam" id="PF12030">
    <property type="entry name" value="DUF3517"/>
    <property type="match status" value="1"/>
</dbReference>
<dbReference type="Pfam" id="PF00443">
    <property type="entry name" value="UCH"/>
    <property type="match status" value="1"/>
</dbReference>
<dbReference type="Gene3D" id="3.30.710.10">
    <property type="entry name" value="Potassium Channel Kv1.1, Chain A"/>
    <property type="match status" value="1"/>
</dbReference>
<feature type="region of interest" description="Disordered" evidence="1">
    <location>
        <begin position="440"/>
        <end position="576"/>
    </location>
</feature>
<dbReference type="Proteomes" id="UP001408356">
    <property type="component" value="Unassembled WGS sequence"/>
</dbReference>
<accession>A0ABR2UWM4</accession>
<comment type="caution">
    <text evidence="3">The sequence shown here is derived from an EMBL/GenBank/DDBJ whole genome shotgun (WGS) entry which is preliminary data.</text>
</comment>
<evidence type="ECO:0000313" key="4">
    <source>
        <dbReference type="Proteomes" id="UP001408356"/>
    </source>
</evidence>
<evidence type="ECO:0000259" key="2">
    <source>
        <dbReference type="PROSITE" id="PS50235"/>
    </source>
</evidence>
<sequence length="3000" mass="338651">MDEKFHQIDPDGDVELTLRDADPTFAAWDDNERVLISHPRDLTVHNRISKLQTKSRTEKRSIEKPNAYISFNLVDPGRGSGPAPEYYTSSDDESENESENEPETEDLLPESSTAFEDVPRSDGEAELIPEEPSATFRSTTPQPEKKEEIRMKLSSKHLVLASNYFRKMFVGPWKESITSSGKCHTVDAAGWDTEAMLILMNIIHGRARKVPRSIELEMLAKIATLVDYYDCHEVTILYAECWIRELDTELPKKYGRDLVLWLWISWVFGSEIIFETITKTAALECRGPLQTLGLPIPQHIVETLDQQRQEVISQIISGLEYLVSYFHKREKCTFECSSVLLGALSKHLRVERLLSLKTKRPFLGHSIAATTTIVQNFQSPTWYNNPYGSHGPYNSGYSQHNCTLSAFTKSTISSLGDAAEPSRANASSFDLARGSIISFSHQSASQMEQDSRSNESRERAVSSEPSSTRPNPFVDEDDNSARKRRRTSLLDSRSRSVETLPPQEESEAEAQAADGSTMKIDTPDQAAPSTPPQSDLTESSPAEPHSSRVTINLRNIDNAEDRPTPTSPTKGPLRAEDIKASVEGSEVEMGQAPPIMDDIESSASAAASSDIPVIVVDDDEDDDDDVELISVQSTTSQADINAILSGFPYYSPDTSLYETMTRLIQFFAQRRFPNPSTNDQLLTHWIAAQFDDVIFQLSSWFDRYLHYASADLPAADVVLRSAGDVRLLWQAMPDLFSIIYSRRNVLAKSPNTRDLTAQLFYNLPKLAAHFVKLDMRFLARLPADDQSNDFELVSPGLLAGLASITLRRNDDPHLQNGLLADNVPDNAVLLDIFQKESCREPGYEPNDGSMLKLARLAESVSSHCTRYPRRSMEYLTRICALGESISNDSELQQYRAPTSTNGLHVRSQRNTAVAIRMFKAASASLCQVVDKSVNHMTADLVPPIMNHLGSLLRFGLLGSSRNAMDMITVYRNNHPTLPEAYVVDAVLNEWRFEQLSKMITSRQMQLRVVSLGHLAGQLVFEWKRCQDHQREEGSEEYLRHLSRGLTSTGLVDYLLGPTCHPEIILDGFNIIGFLAVTETYEPRQTDLFWQTMTTTQDPRISEALVRMMAKTANHFGRDPLAYLIEKMQSLHVEAFTLHMRELFETVIKAVTQKQIDLISSVAKLCLRLVQESSINNRGDCSEHTDTFEFAASKLYELLNSNVNPMLRQELLQECLNDISTKSHSTAGSLHVLYRLIRPALNRELAVLVAECDFPRLLAEELDATIVHAREIGSDRVYATPLGAARRALIEHIIAEHGALIEPKYVEQFWRLLVGEAAASQDDRLMGWNSLNLALKTARPDNPFLSLCLQEHLPKLSPELYCPGTLEFIREALTPLANDAIDTALDEERASDHRALEILWQIILKARPQTIETQAIGILVNDIYVKGKSINSFPLDRARKVHLTLVNRCFQQMANAAKGLLPADGTNYGNGNDDKTATSTKDELLDHELKFTRSLFVLREFVAVLQDKSHHFAAPDLRSLMLQSPSLVEGEPADLKVQSFDGNQQTDVKPLTIGRQNTAASLLASIREATGFNNYRIFYRGALLTPTEDQICKSLEELNIHNGLILVKKESDAVSTPVNIKPGASPLEIEILGHFKALSEYLSMEEKLAKEIYYFLVKLPADGSILAAFESPDTSYLDVFPLGEPFKCLYTIHALREYLNTRRLRFQAMQISPQISDSGQKVVPGQEDLFKAMSLLVAAIEDPEVVGRCPTESLKMELSFHLVETFVQLLSDSVDAQRVVQFLTPKLQERLMALLSDAAAAQRSQHTIDVMNRALEALLECCSRSIDFWELFRHQPSVTNIIRNLLFTDSRLFVRKNTGKLIKDKCTYSHSDSGVTPLQFAEMFWPIVFELLPQAVAEPSRCEEVFNLSSLLMPKLAEAESPALDLKTFLEQCEDLILSYESTEDVSHPDRLDIVAHGLVCILHSGMKLAAKDGNLPFSTNFTRKLFHKHLFPSEDLCGPLVPRVILSQSTRAILIEIITMLTEESDDHYMTVLHALSTLVSYGYTGKSTEQNPYMYDLPQGFERSKAVRAPSGYAGLRNLSNTCYLNSLLTQLFMNPNFRRFMMQVLVLDPGAHQLLRETQSLFADLQDSIRRSIDPSACVARIMTYDETPIDIHTQMDVDEFYNLLFDRWESQMPSSRAKQRFRSIYGGQLVQQVKSKECEHISERIEPFSAIQCDIKGIASLQESLQAYVDGEIMEGDNKYKCERCNRHVDAVKRACLKEVPDNVIFHLKRFSFDLRTLQRNKINDHFAFPKEIDLGPFKVEQLSNSSGEPEPDIFELVGVLVHSGTAESGHYYSYIRERPSSSSDQSWFEFNDDTVSAWDPTNLEGSCFGGKDAASRFDGGVGFEKVYSAYMLFYQRSSSLKRDHELMRQAGTSGPIRVDLKPELEMSIRVDNWNIVHRYCTNDPSHIDFAKSILARAWQSPCSESHKVEYLAMHVALGHLDQIASRAKDVPDFPLLHEMVSQACQRCVNCCVYFCDYFRARTEALRMLLLRNADATVRHSTGSLLIAVLKIIKERCPNEYEPLEDDSDLEIIEARSPVLVATVGMFNKLWESFHTSLRAWPEFFHTMAAFASMGKLEASALLDENYLVKLIMIITADATDQQLPSQYARLATTLFRRQRPPSYEAIIALIDILMGCLEPEADNQDFIENPRGRLQLALEDAPVPYTVDEVNEIHREWPRSNNSIFVDKLIQLNQNPKSTEYIFRRLMAFSAEMDRRVYLTLRFGITDSQQNAPPVAVYLRAAIFYVRWSISEVNIQHLINHVCNQCQLLTNVEGMAYLGFFKKVFETQRRTEGRLTYMHIKSLKDIPKWAPALLGYIDPTVRSQAESFLEEALWQWGPDPEEFDEEEGSDERARELVTSGKRLTVACLSYLNDIYVSRNAQAPKDNVMPLQDAVQRGAAYFNDSNAAIQPELDLRYAELKPVLDELDRLMVDEIEEEASDWDNSAGSSELVDMGDL</sequence>
<name>A0ABR2UWM4_9PEZI</name>
<protein>
    <recommendedName>
        <fullName evidence="2">USP domain-containing protein</fullName>
    </recommendedName>
</protein>
<feature type="compositionally biased region" description="Basic and acidic residues" evidence="1">
    <location>
        <begin position="449"/>
        <end position="461"/>
    </location>
</feature>
<dbReference type="CDD" id="cd02659">
    <property type="entry name" value="peptidase_C19C"/>
    <property type="match status" value="1"/>
</dbReference>
<keyword evidence="4" id="KW-1185">Reference proteome</keyword>
<dbReference type="InterPro" id="IPR050164">
    <property type="entry name" value="Peptidase_C19"/>
</dbReference>
<proteinExistence type="predicted"/>
<dbReference type="InterPro" id="IPR038765">
    <property type="entry name" value="Papain-like_cys_pep_sf"/>
</dbReference>
<dbReference type="PROSITE" id="PS00973">
    <property type="entry name" value="USP_2"/>
    <property type="match status" value="1"/>
</dbReference>